<reference evidence="4" key="1">
    <citation type="journal article" date="2021" name="Mol. Ecol. Resour.">
        <title>Apolygus lucorum genome provides insights into omnivorousness and mesophyll feeding.</title>
        <authorList>
            <person name="Liu Y."/>
            <person name="Liu H."/>
            <person name="Wang H."/>
            <person name="Huang T."/>
            <person name="Liu B."/>
            <person name="Yang B."/>
            <person name="Yin L."/>
            <person name="Li B."/>
            <person name="Zhang Y."/>
            <person name="Zhang S."/>
            <person name="Jiang F."/>
            <person name="Zhang X."/>
            <person name="Ren Y."/>
            <person name="Wang B."/>
            <person name="Wang S."/>
            <person name="Lu Y."/>
            <person name="Wu K."/>
            <person name="Fan W."/>
            <person name="Wang G."/>
        </authorList>
    </citation>
    <scope>NUCLEOTIDE SEQUENCE</scope>
    <source>
        <strain evidence="4">12Hb</strain>
    </source>
</reference>
<evidence type="ECO:0000313" key="5">
    <source>
        <dbReference type="Proteomes" id="UP000466442"/>
    </source>
</evidence>
<feature type="compositionally biased region" description="Basic and acidic residues" evidence="2">
    <location>
        <begin position="19"/>
        <end position="30"/>
    </location>
</feature>
<keyword evidence="1" id="KW-0863">Zinc-finger</keyword>
<feature type="region of interest" description="Disordered" evidence="2">
    <location>
        <begin position="1"/>
        <end position="49"/>
    </location>
</feature>
<feature type="compositionally biased region" description="Basic and acidic residues" evidence="2">
    <location>
        <begin position="310"/>
        <end position="319"/>
    </location>
</feature>
<feature type="region of interest" description="Disordered" evidence="2">
    <location>
        <begin position="293"/>
        <end position="326"/>
    </location>
</feature>
<dbReference type="PANTHER" id="PTHR45823:SF1">
    <property type="entry name" value="T-SNARE COILED-COIL HOMOLOGY DOMAIN-CONTAINING PROTEIN"/>
    <property type="match status" value="1"/>
</dbReference>
<evidence type="ECO:0000256" key="1">
    <source>
        <dbReference type="PROSITE-ProRule" id="PRU00047"/>
    </source>
</evidence>
<feature type="domain" description="CCHC-type" evidence="3">
    <location>
        <begin position="332"/>
        <end position="347"/>
    </location>
</feature>
<keyword evidence="5" id="KW-1185">Reference proteome</keyword>
<evidence type="ECO:0000256" key="2">
    <source>
        <dbReference type="SAM" id="MobiDB-lite"/>
    </source>
</evidence>
<dbReference type="AlphaFoldDB" id="A0A8S9WJL2"/>
<feature type="region of interest" description="Disordered" evidence="2">
    <location>
        <begin position="349"/>
        <end position="369"/>
    </location>
</feature>
<dbReference type="GO" id="GO:0008270">
    <property type="term" value="F:zinc ion binding"/>
    <property type="evidence" value="ECO:0007669"/>
    <property type="project" value="UniProtKB-KW"/>
</dbReference>
<proteinExistence type="predicted"/>
<gene>
    <name evidence="4" type="ORF">GE061_020148</name>
</gene>
<keyword evidence="1" id="KW-0862">Zinc</keyword>
<dbReference type="GO" id="GO:0003676">
    <property type="term" value="F:nucleic acid binding"/>
    <property type="evidence" value="ECO:0007669"/>
    <property type="project" value="InterPro"/>
</dbReference>
<evidence type="ECO:0000259" key="3">
    <source>
        <dbReference type="PROSITE" id="PS50158"/>
    </source>
</evidence>
<accession>A0A8S9WJL2</accession>
<feature type="compositionally biased region" description="Basic and acidic residues" evidence="2">
    <location>
        <begin position="1"/>
        <end position="11"/>
    </location>
</feature>
<keyword evidence="1" id="KW-0479">Metal-binding</keyword>
<dbReference type="OrthoDB" id="8066225at2759"/>
<protein>
    <recommendedName>
        <fullName evidence="3">CCHC-type domain-containing protein</fullName>
    </recommendedName>
</protein>
<sequence length="369" mass="41350">MNTRSTRRDTSGEAGVSDDDLHNPELHSQDGEGGTNDGAGNSVEPSATVSQLREFWDEQRAAIMSEMEIQRTACLADMEEQRSAILADMKQMFQELVLNKNHHTPSLEETNEVSSVENKLEKLKPGRYDGSSEWECYHRQFEMIAKHNRWNESSKASALAAALFGPALEVITDLDDSPSYKDLVAVLVSRFGTRHQAQRNLTLLYARVQQPKEDIRAFHQAIQGLARQAWPSAARVGAIEDVVVFHFMRGIRDATLRDKLLSAGPKTLDDALDSALRLEAVMQLSQPNVLARRASLPETHDEEDNYPVARLKDQAEQSGRRPVVPSRPWRPRCWRCESIGHLAASCPYPPVKPTHLALPPSGNERRSDQ</sequence>
<dbReference type="Proteomes" id="UP000466442">
    <property type="component" value="Unassembled WGS sequence"/>
</dbReference>
<organism evidence="4 5">
    <name type="scientific">Apolygus lucorum</name>
    <name type="common">Small green plant bug</name>
    <name type="synonym">Lygocoris lucorum</name>
    <dbReference type="NCBI Taxonomy" id="248454"/>
    <lineage>
        <taxon>Eukaryota</taxon>
        <taxon>Metazoa</taxon>
        <taxon>Ecdysozoa</taxon>
        <taxon>Arthropoda</taxon>
        <taxon>Hexapoda</taxon>
        <taxon>Insecta</taxon>
        <taxon>Pterygota</taxon>
        <taxon>Neoptera</taxon>
        <taxon>Paraneoptera</taxon>
        <taxon>Hemiptera</taxon>
        <taxon>Heteroptera</taxon>
        <taxon>Panheteroptera</taxon>
        <taxon>Cimicomorpha</taxon>
        <taxon>Miridae</taxon>
        <taxon>Mirini</taxon>
        <taxon>Apolygus</taxon>
    </lineage>
</organism>
<dbReference type="PANTHER" id="PTHR45823">
    <property type="entry name" value="T-SNARE COILED-COIL HOMOLOGY DOMAIN-CONTAINING PROTEIN"/>
    <property type="match status" value="1"/>
</dbReference>
<name>A0A8S9WJL2_APOLU</name>
<evidence type="ECO:0000313" key="4">
    <source>
        <dbReference type="EMBL" id="KAF6197492.1"/>
    </source>
</evidence>
<dbReference type="InterPro" id="IPR001878">
    <property type="entry name" value="Znf_CCHC"/>
</dbReference>
<comment type="caution">
    <text evidence="4">The sequence shown here is derived from an EMBL/GenBank/DDBJ whole genome shotgun (WGS) entry which is preliminary data.</text>
</comment>
<dbReference type="EMBL" id="WIXP02000032">
    <property type="protein sequence ID" value="KAF6197492.1"/>
    <property type="molecule type" value="Genomic_DNA"/>
</dbReference>
<dbReference type="PROSITE" id="PS50158">
    <property type="entry name" value="ZF_CCHC"/>
    <property type="match status" value="1"/>
</dbReference>